<dbReference type="NCBIfam" id="TIGR04282">
    <property type="entry name" value="glyco_like_cofC"/>
    <property type="match status" value="1"/>
</dbReference>
<dbReference type="GO" id="GO:0016740">
    <property type="term" value="F:transferase activity"/>
    <property type="evidence" value="ECO:0007669"/>
    <property type="project" value="UniProtKB-KW"/>
</dbReference>
<dbReference type="InterPro" id="IPR018641">
    <property type="entry name" value="Trfase_1_rSAM/seldom-assoc"/>
</dbReference>
<dbReference type="AlphaFoldDB" id="A0A411EDF6"/>
<gene>
    <name evidence="1" type="ORF">EQY75_11140</name>
</gene>
<keyword evidence="1" id="KW-0808">Transferase</keyword>
<dbReference type="SUPFAM" id="SSF53448">
    <property type="entry name" value="Nucleotide-diphospho-sugar transferases"/>
    <property type="match status" value="1"/>
</dbReference>
<sequence length="206" mass="23226">MKDENNCLLLIFTRNPELGKCKTRLAASVGDKTALAIYTFLLQHTVAITAPLKVQKTVYYSDKIGVNDLWDENVYHKKLQEGEDLGQRMANAFKVGFKAGYKRIIVIGSDLFDLSTHDLIAAFDKMQSNDFVLGPAVDGGYYLLGMTRFLPEVFEAKNWGTDSVLKDTLKNLKHENYTLLTLKNDVDVLEDIADIPAFKPFLKNKL</sequence>
<keyword evidence="2" id="KW-1185">Reference proteome</keyword>
<evidence type="ECO:0000313" key="2">
    <source>
        <dbReference type="Proteomes" id="UP000290889"/>
    </source>
</evidence>
<dbReference type="RefSeq" id="WP_129607092.1">
    <property type="nucleotide sequence ID" value="NZ_CP035544.1"/>
</dbReference>
<dbReference type="PANTHER" id="PTHR36529">
    <property type="entry name" value="SLL1095 PROTEIN"/>
    <property type="match status" value="1"/>
</dbReference>
<dbReference type="Pfam" id="PF09837">
    <property type="entry name" value="DUF2064"/>
    <property type="match status" value="1"/>
</dbReference>
<organism evidence="1 2">
    <name type="scientific">Muriicola soli</name>
    <dbReference type="NCBI Taxonomy" id="2507538"/>
    <lineage>
        <taxon>Bacteria</taxon>
        <taxon>Pseudomonadati</taxon>
        <taxon>Bacteroidota</taxon>
        <taxon>Flavobacteriia</taxon>
        <taxon>Flavobacteriales</taxon>
        <taxon>Flavobacteriaceae</taxon>
        <taxon>Muriicola</taxon>
    </lineage>
</organism>
<accession>A0A411EDF6</accession>
<dbReference type="PANTHER" id="PTHR36529:SF1">
    <property type="entry name" value="GLYCOSYLTRANSFERASE"/>
    <property type="match status" value="1"/>
</dbReference>
<protein>
    <submittedName>
        <fullName evidence="1">Glycosyltransferase</fullName>
    </submittedName>
</protein>
<evidence type="ECO:0000313" key="1">
    <source>
        <dbReference type="EMBL" id="QBA65659.1"/>
    </source>
</evidence>
<name>A0A411EDF6_9FLAO</name>
<reference evidence="1 2" key="1">
    <citation type="submission" date="2019-01" db="EMBL/GenBank/DDBJ databases">
        <title>Muriicola soli sp. nov., isolated from soil.</title>
        <authorList>
            <person name="Kang H.J."/>
            <person name="Kim S.B."/>
        </authorList>
    </citation>
    <scope>NUCLEOTIDE SEQUENCE [LARGE SCALE GENOMIC DNA]</scope>
    <source>
        <strain evidence="1 2">MMS17-SY002</strain>
    </source>
</reference>
<dbReference type="KEGG" id="mur:EQY75_11140"/>
<dbReference type="EMBL" id="CP035544">
    <property type="protein sequence ID" value="QBA65659.1"/>
    <property type="molecule type" value="Genomic_DNA"/>
</dbReference>
<dbReference type="InterPro" id="IPR029044">
    <property type="entry name" value="Nucleotide-diphossugar_trans"/>
</dbReference>
<dbReference type="OrthoDB" id="9798250at2"/>
<proteinExistence type="predicted"/>
<dbReference type="Gene3D" id="3.90.550.10">
    <property type="entry name" value="Spore Coat Polysaccharide Biosynthesis Protein SpsA, Chain A"/>
    <property type="match status" value="1"/>
</dbReference>
<dbReference type="Proteomes" id="UP000290889">
    <property type="component" value="Chromosome"/>
</dbReference>